<accession>A0A919JYP8</accession>
<keyword evidence="7 9" id="KW-0120">Carbon dioxide fixation</keyword>
<dbReference type="PANTHER" id="PTHR30523:SF6">
    <property type="entry name" value="PHOSPHOENOLPYRUVATE CARBOXYLASE"/>
    <property type="match status" value="1"/>
</dbReference>
<gene>
    <name evidence="9 12" type="primary">ppc</name>
    <name evidence="12" type="ORF">Ari01nite_34370</name>
</gene>
<dbReference type="PRINTS" id="PR00150">
    <property type="entry name" value="PEPCARBXLASE"/>
</dbReference>
<dbReference type="GO" id="GO:0000287">
    <property type="term" value="F:magnesium ion binding"/>
    <property type="evidence" value="ECO:0007669"/>
    <property type="project" value="UniProtKB-UniRule"/>
</dbReference>
<comment type="cofactor">
    <cofactor evidence="9">
        <name>Mg(2+)</name>
        <dbReference type="ChEBI" id="CHEBI:18420"/>
    </cofactor>
</comment>
<dbReference type="InterPro" id="IPR015813">
    <property type="entry name" value="Pyrv/PenolPyrv_kinase-like_dom"/>
</dbReference>
<evidence type="ECO:0000313" key="13">
    <source>
        <dbReference type="Proteomes" id="UP000636960"/>
    </source>
</evidence>
<dbReference type="GO" id="GO:0008964">
    <property type="term" value="F:phosphoenolpyruvate carboxylase activity"/>
    <property type="evidence" value="ECO:0007669"/>
    <property type="project" value="UniProtKB-UniRule"/>
</dbReference>
<protein>
    <recommendedName>
        <fullName evidence="4 9">Phosphoenolpyruvate carboxylase</fullName>
        <shortName evidence="9">PEPC</shortName>
        <shortName evidence="9">PEPCase</shortName>
        <ecNumber evidence="3 9">4.1.1.31</ecNumber>
    </recommendedName>
</protein>
<dbReference type="EC" id="4.1.1.31" evidence="3 9"/>
<dbReference type="GO" id="GO:0006107">
    <property type="term" value="P:oxaloacetate metabolic process"/>
    <property type="evidence" value="ECO:0007669"/>
    <property type="project" value="UniProtKB-UniRule"/>
</dbReference>
<proteinExistence type="inferred from homology"/>
<dbReference type="PANTHER" id="PTHR30523">
    <property type="entry name" value="PHOSPHOENOLPYRUVATE CARBOXYLASE"/>
    <property type="match status" value="1"/>
</dbReference>
<keyword evidence="5 9" id="KW-0460">Magnesium</keyword>
<keyword evidence="13" id="KW-1185">Reference proteome</keyword>
<feature type="region of interest" description="Disordered" evidence="11">
    <location>
        <begin position="1"/>
        <end position="44"/>
    </location>
</feature>
<reference evidence="12" key="1">
    <citation type="submission" date="2021-01" db="EMBL/GenBank/DDBJ databases">
        <title>Whole genome shotgun sequence of Actinoplanes rishiriensis NBRC 108556.</title>
        <authorList>
            <person name="Komaki H."/>
            <person name="Tamura T."/>
        </authorList>
    </citation>
    <scope>NUCLEOTIDE SEQUENCE</scope>
    <source>
        <strain evidence="12">NBRC 108556</strain>
    </source>
</reference>
<dbReference type="Gene3D" id="1.20.1440.90">
    <property type="entry name" value="Phosphoenolpyruvate/pyruvate domain"/>
    <property type="match status" value="1"/>
</dbReference>
<dbReference type="GO" id="GO:0006099">
    <property type="term" value="P:tricarboxylic acid cycle"/>
    <property type="evidence" value="ECO:0007669"/>
    <property type="project" value="InterPro"/>
</dbReference>
<dbReference type="Proteomes" id="UP000636960">
    <property type="component" value="Unassembled WGS sequence"/>
</dbReference>
<evidence type="ECO:0000256" key="4">
    <source>
        <dbReference type="ARBA" id="ARBA00022419"/>
    </source>
</evidence>
<evidence type="ECO:0000256" key="7">
    <source>
        <dbReference type="ARBA" id="ARBA00023300"/>
    </source>
</evidence>
<dbReference type="PROSITE" id="PS00781">
    <property type="entry name" value="PEPCASE_1"/>
    <property type="match status" value="1"/>
</dbReference>
<evidence type="ECO:0000313" key="12">
    <source>
        <dbReference type="EMBL" id="GIE95972.1"/>
    </source>
</evidence>
<dbReference type="HAMAP" id="MF_00595">
    <property type="entry name" value="PEPcase_type1"/>
    <property type="match status" value="1"/>
</dbReference>
<organism evidence="12 13">
    <name type="scientific">Paractinoplanes rishiriensis</name>
    <dbReference type="NCBI Taxonomy" id="1050105"/>
    <lineage>
        <taxon>Bacteria</taxon>
        <taxon>Bacillati</taxon>
        <taxon>Actinomycetota</taxon>
        <taxon>Actinomycetes</taxon>
        <taxon>Micromonosporales</taxon>
        <taxon>Micromonosporaceae</taxon>
        <taxon>Paractinoplanes</taxon>
    </lineage>
</organism>
<dbReference type="Pfam" id="PF00311">
    <property type="entry name" value="PEPcase"/>
    <property type="match status" value="1"/>
</dbReference>
<evidence type="ECO:0000256" key="8">
    <source>
        <dbReference type="ARBA" id="ARBA00048995"/>
    </source>
</evidence>
<dbReference type="RefSeq" id="WP_203782258.1">
    <property type="nucleotide sequence ID" value="NZ_BOMV01000039.1"/>
</dbReference>
<feature type="active site" evidence="9">
    <location>
        <position position="607"/>
    </location>
</feature>
<evidence type="ECO:0000256" key="11">
    <source>
        <dbReference type="SAM" id="MobiDB-lite"/>
    </source>
</evidence>
<dbReference type="EMBL" id="BOMV01000039">
    <property type="protein sequence ID" value="GIE95972.1"/>
    <property type="molecule type" value="Genomic_DNA"/>
</dbReference>
<evidence type="ECO:0000256" key="3">
    <source>
        <dbReference type="ARBA" id="ARBA00012305"/>
    </source>
</evidence>
<feature type="active site" evidence="9 10">
    <location>
        <position position="170"/>
    </location>
</feature>
<comment type="catalytic activity">
    <reaction evidence="8 9">
        <text>oxaloacetate + phosphate = phosphoenolpyruvate + hydrogencarbonate</text>
        <dbReference type="Rhea" id="RHEA:28370"/>
        <dbReference type="ChEBI" id="CHEBI:16452"/>
        <dbReference type="ChEBI" id="CHEBI:17544"/>
        <dbReference type="ChEBI" id="CHEBI:43474"/>
        <dbReference type="ChEBI" id="CHEBI:58702"/>
        <dbReference type="EC" id="4.1.1.31"/>
    </reaction>
</comment>
<dbReference type="InterPro" id="IPR022805">
    <property type="entry name" value="PEP_COase_bac/pln-type"/>
</dbReference>
<evidence type="ECO:0000256" key="10">
    <source>
        <dbReference type="PROSITE-ProRule" id="PRU10111"/>
    </source>
</evidence>
<comment type="function">
    <text evidence="1 9">Forms oxaloacetate, a four-carbon dicarboxylic acid source for the tricarboxylic acid cycle.</text>
</comment>
<comment type="subunit">
    <text evidence="9">Homotetramer.</text>
</comment>
<dbReference type="InterPro" id="IPR021135">
    <property type="entry name" value="PEP_COase"/>
</dbReference>
<name>A0A919JYP8_9ACTN</name>
<evidence type="ECO:0000256" key="1">
    <source>
        <dbReference type="ARBA" id="ARBA00003670"/>
    </source>
</evidence>
<dbReference type="GO" id="GO:0005829">
    <property type="term" value="C:cytosol"/>
    <property type="evidence" value="ECO:0007669"/>
    <property type="project" value="TreeGrafter"/>
</dbReference>
<evidence type="ECO:0000256" key="2">
    <source>
        <dbReference type="ARBA" id="ARBA00008346"/>
    </source>
</evidence>
<dbReference type="InterPro" id="IPR018129">
    <property type="entry name" value="PEP_COase_Lys_AS"/>
</dbReference>
<evidence type="ECO:0000256" key="6">
    <source>
        <dbReference type="ARBA" id="ARBA00023239"/>
    </source>
</evidence>
<dbReference type="GO" id="GO:0015977">
    <property type="term" value="P:carbon fixation"/>
    <property type="evidence" value="ECO:0007669"/>
    <property type="project" value="UniProtKB-UniRule"/>
</dbReference>
<dbReference type="SUPFAM" id="SSF51621">
    <property type="entry name" value="Phosphoenolpyruvate/pyruvate domain"/>
    <property type="match status" value="1"/>
</dbReference>
<dbReference type="AlphaFoldDB" id="A0A919JYP8"/>
<comment type="caution">
    <text evidence="12">The sequence shown here is derived from an EMBL/GenBank/DDBJ whole genome shotgun (WGS) entry which is preliminary data.</text>
</comment>
<comment type="similarity">
    <text evidence="2 9">Belongs to the PEPCase type 1 family.</text>
</comment>
<sequence length="961" mass="105322">MTDLEQDSPSNHPAAALGLTEDSPSNHPAAALSLTEDSPSNHPDAALRADIRRIGTLLGQTLARQEGRPLLDLVEEVRALVRHDPPAAADRLAAMDVTTGTKLARAFSTYFHLANITEQVHRARDLQRRRARDGGWLDQAAKRIAERGVPADEIAAAARRLAVRPVFTAHPTEAARRSILSKLRQLADALDAEAAAAVLYGASDTTASTRRFAELIDLLWQTDELRLDRPDPTDEARNAVYYLRDLHADAAPQVLSDLAETLRHLGVETSPTARPLTFGSWIGGDRDGNPFVTPAVTRDVLMIQHEQGIQATERAMDKLIDELSVSRRLRGVSLDLSASLAKDLDNLPEVAPRFRKTNAEEPYRLKVRAVKAKLANTRDRLRRGTPHVPGRDYLGNDELISDLELMRASLARNSGQLTAVGVVAAAIRTVSAFGLQLATLDVREHAEKHHEVLQQMYARVGEVDDYATLDRNERTKLLATELTGRRPLSSADTPLTDSARKTFDVFNTIREAQDRFGPDVIESYIISMTLGVDDVLAAAVLAREAGLVDIHTGRARVGIVPLLETPAELDAGGELLDEMLSLPAYREIVRARGDLQEVMLGYSDSNKEAGITTSQWRIHKAQRSLRDVAARHGVRLRLFHGRGGTVGRGGGPTHEAILAQPYGTLDGAIKVTEQGEVISDKYTLPALARENLELTVAAVLQATLLHTSPSVDLERLARWDATMDTASDAAFRAYRSLVEDPDLPAYFWAATPTELLGQLNIGSRPAKRPNADAGLGGLRAIPWVFGWTQTRQIVPGWFGVGSGLAAAREAGHTEVLHEMFANWQFFRTFLSNVEMMLNKTDLKIARRYVETLVPANLHPIFGKIEDEYARTVSEVLAITGGEDLLAQQPELKRTLGVRDTYLEPLHHLQVALLRQYRELGDNDRQLATAPGARRAPSDSTALERALLTSVNGIAAGMRNTG</sequence>
<evidence type="ECO:0000256" key="9">
    <source>
        <dbReference type="HAMAP-Rule" id="MF_00595"/>
    </source>
</evidence>
<keyword evidence="6 9" id="KW-0456">Lyase</keyword>
<evidence type="ECO:0000256" key="5">
    <source>
        <dbReference type="ARBA" id="ARBA00022842"/>
    </source>
</evidence>
<dbReference type="NCBIfam" id="NF000584">
    <property type="entry name" value="PRK00009.1"/>
    <property type="match status" value="1"/>
</dbReference>